<reference evidence="9" key="1">
    <citation type="journal article" date="2020" name="Stud. Mycol.">
        <title>101 Dothideomycetes genomes: a test case for predicting lifestyles and emergence of pathogens.</title>
        <authorList>
            <person name="Haridas S."/>
            <person name="Albert R."/>
            <person name="Binder M."/>
            <person name="Bloem J."/>
            <person name="Labutti K."/>
            <person name="Salamov A."/>
            <person name="Andreopoulos B."/>
            <person name="Baker S."/>
            <person name="Barry K."/>
            <person name="Bills G."/>
            <person name="Bluhm B."/>
            <person name="Cannon C."/>
            <person name="Castanera R."/>
            <person name="Culley D."/>
            <person name="Daum C."/>
            <person name="Ezra D."/>
            <person name="Gonzalez J."/>
            <person name="Henrissat B."/>
            <person name="Kuo A."/>
            <person name="Liang C."/>
            <person name="Lipzen A."/>
            <person name="Lutzoni F."/>
            <person name="Magnuson J."/>
            <person name="Mondo S."/>
            <person name="Nolan M."/>
            <person name="Ohm R."/>
            <person name="Pangilinan J."/>
            <person name="Park H.-J."/>
            <person name="Ramirez L."/>
            <person name="Alfaro M."/>
            <person name="Sun H."/>
            <person name="Tritt A."/>
            <person name="Yoshinaga Y."/>
            <person name="Zwiers L.-H."/>
            <person name="Turgeon B."/>
            <person name="Goodwin S."/>
            <person name="Spatafora J."/>
            <person name="Crous P."/>
            <person name="Grigoriev I."/>
        </authorList>
    </citation>
    <scope>NUCLEOTIDE SEQUENCE</scope>
    <source>
        <strain evidence="9">CBS 125425</strain>
    </source>
</reference>
<evidence type="ECO:0000256" key="4">
    <source>
        <dbReference type="ARBA" id="ARBA00023125"/>
    </source>
</evidence>
<keyword evidence="4" id="KW-0238">DNA-binding</keyword>
<sequence>MDSLRSTSQGAPDHVRRRRRPAVSCTLCRKRKVRCNRETPCNNCLRSKTAICVYEAETHTLSRDKAASKLANRHPPSSTSATTPSTPSTQSTTHEVESLKGRISELETQLPKLTPVSPSRPATDIFGCNVPSTNAGIGVSPNPAFDGSYYVEQGSKFFGEGQALPRGITHKDRMFGQSHWVNGVTWIQDIIEILEPKLHNESSDAVSKLARAKALSRIIKKQRTPPWPTAPTVDMPSKEVADELVDIYLRTLEPVYRILHIPSFRSDYEALWTSQNEPNEGYMVQLKLVLAIGASMRDDTFSLRTSASRWVMEGITYASAPALKSKFGIQFLQINLLVLIAREAVDVASEMTWISAGSLLRIAIQMGLHRDPSRLPKRSIFLAEMRRRLWNTIIELNLQSSLTSGGPPLFSMEDFDTQPPKNLDDEQLSTDNPVACPEETYTQCSIAIALRTTLPLRLAVVKQLNDLYSRTSYDQTLRLHSELKDAYKHVYRALQRWNRDNDAPSSSRFEIRMVDFIMHRYISSLHMPFFGPRFHDSAYAFSRKVVVESSLKIWCTAYPSSSLIAAHRTGAPSADPNNDYLKRLVICGSGFFRTVVFQATCTIGTELKMQLQEEESLGLGPVPLRLDLLSVLDDAKTWYLQCVEAGETGIKGYLLISLLSAQINALMRSVVRNELSDLFVKTVEEAEDTCLPILEMMVSHGQTEETAPYDLSALDLTPATLNNWDFMLDVEPTSWIFDDGAAQAMAYF</sequence>
<feature type="region of interest" description="Disordered" evidence="7">
    <location>
        <begin position="64"/>
        <end position="101"/>
    </location>
</feature>
<dbReference type="GO" id="GO:0008270">
    <property type="term" value="F:zinc ion binding"/>
    <property type="evidence" value="ECO:0007669"/>
    <property type="project" value="InterPro"/>
</dbReference>
<evidence type="ECO:0000256" key="2">
    <source>
        <dbReference type="ARBA" id="ARBA00022833"/>
    </source>
</evidence>
<dbReference type="EMBL" id="ML996114">
    <property type="protein sequence ID" value="KAF2737626.1"/>
    <property type="molecule type" value="Genomic_DNA"/>
</dbReference>
<dbReference type="SUPFAM" id="SSF57701">
    <property type="entry name" value="Zn2/Cys6 DNA-binding domain"/>
    <property type="match status" value="1"/>
</dbReference>
<organism evidence="9 10">
    <name type="scientific">Polyplosphaeria fusca</name>
    <dbReference type="NCBI Taxonomy" id="682080"/>
    <lineage>
        <taxon>Eukaryota</taxon>
        <taxon>Fungi</taxon>
        <taxon>Dikarya</taxon>
        <taxon>Ascomycota</taxon>
        <taxon>Pezizomycotina</taxon>
        <taxon>Dothideomycetes</taxon>
        <taxon>Pleosporomycetidae</taxon>
        <taxon>Pleosporales</taxon>
        <taxon>Tetraplosphaeriaceae</taxon>
        <taxon>Polyplosphaeria</taxon>
    </lineage>
</organism>
<evidence type="ECO:0000313" key="9">
    <source>
        <dbReference type="EMBL" id="KAF2737626.1"/>
    </source>
</evidence>
<dbReference type="OrthoDB" id="4337792at2759"/>
<dbReference type="PROSITE" id="PS50048">
    <property type="entry name" value="ZN2_CY6_FUNGAL_2"/>
    <property type="match status" value="1"/>
</dbReference>
<dbReference type="PANTHER" id="PTHR31944">
    <property type="entry name" value="HEME-RESPONSIVE ZINC FINGER TRANSCRIPTION FACTOR HAP1"/>
    <property type="match status" value="1"/>
</dbReference>
<feature type="domain" description="Zn(2)-C6 fungal-type" evidence="8">
    <location>
        <begin position="24"/>
        <end position="54"/>
    </location>
</feature>
<evidence type="ECO:0000256" key="1">
    <source>
        <dbReference type="ARBA" id="ARBA00022723"/>
    </source>
</evidence>
<dbReference type="GO" id="GO:0005634">
    <property type="term" value="C:nucleus"/>
    <property type="evidence" value="ECO:0007669"/>
    <property type="project" value="TreeGrafter"/>
</dbReference>
<accession>A0A9P4V5N2</accession>
<keyword evidence="10" id="KW-1185">Reference proteome</keyword>
<evidence type="ECO:0000259" key="8">
    <source>
        <dbReference type="PROSITE" id="PS50048"/>
    </source>
</evidence>
<name>A0A9P4V5N2_9PLEO</name>
<protein>
    <recommendedName>
        <fullName evidence="8">Zn(2)-C6 fungal-type domain-containing protein</fullName>
    </recommendedName>
</protein>
<dbReference type="InterPro" id="IPR051430">
    <property type="entry name" value="Fungal_TF_Env_Response"/>
</dbReference>
<dbReference type="SMART" id="SM00066">
    <property type="entry name" value="GAL4"/>
    <property type="match status" value="1"/>
</dbReference>
<evidence type="ECO:0000256" key="3">
    <source>
        <dbReference type="ARBA" id="ARBA00023015"/>
    </source>
</evidence>
<dbReference type="InterPro" id="IPR001138">
    <property type="entry name" value="Zn2Cys6_DnaBD"/>
</dbReference>
<proteinExistence type="predicted"/>
<keyword evidence="6" id="KW-0539">Nucleus</keyword>
<evidence type="ECO:0000256" key="6">
    <source>
        <dbReference type="ARBA" id="ARBA00023242"/>
    </source>
</evidence>
<dbReference type="InterPro" id="IPR007219">
    <property type="entry name" value="XnlR_reg_dom"/>
</dbReference>
<feature type="compositionally biased region" description="Low complexity" evidence="7">
    <location>
        <begin position="75"/>
        <end position="93"/>
    </location>
</feature>
<dbReference type="Gene3D" id="4.10.240.10">
    <property type="entry name" value="Zn(2)-C6 fungal-type DNA-binding domain"/>
    <property type="match status" value="1"/>
</dbReference>
<dbReference type="PROSITE" id="PS00463">
    <property type="entry name" value="ZN2_CY6_FUNGAL_1"/>
    <property type="match status" value="1"/>
</dbReference>
<evidence type="ECO:0000313" key="10">
    <source>
        <dbReference type="Proteomes" id="UP000799444"/>
    </source>
</evidence>
<dbReference type="CDD" id="cd12148">
    <property type="entry name" value="fungal_TF_MHR"/>
    <property type="match status" value="1"/>
</dbReference>
<feature type="compositionally biased region" description="Polar residues" evidence="7">
    <location>
        <begin position="1"/>
        <end position="10"/>
    </location>
</feature>
<dbReference type="Pfam" id="PF04082">
    <property type="entry name" value="Fungal_trans"/>
    <property type="match status" value="1"/>
</dbReference>
<dbReference type="GO" id="GO:0006351">
    <property type="term" value="P:DNA-templated transcription"/>
    <property type="evidence" value="ECO:0007669"/>
    <property type="project" value="InterPro"/>
</dbReference>
<comment type="caution">
    <text evidence="9">The sequence shown here is derived from an EMBL/GenBank/DDBJ whole genome shotgun (WGS) entry which is preliminary data.</text>
</comment>
<feature type="region of interest" description="Disordered" evidence="7">
    <location>
        <begin position="1"/>
        <end position="22"/>
    </location>
</feature>
<dbReference type="InterPro" id="IPR036864">
    <property type="entry name" value="Zn2-C6_fun-type_DNA-bd_sf"/>
</dbReference>
<dbReference type="GO" id="GO:0000978">
    <property type="term" value="F:RNA polymerase II cis-regulatory region sequence-specific DNA binding"/>
    <property type="evidence" value="ECO:0007669"/>
    <property type="project" value="TreeGrafter"/>
</dbReference>
<dbReference type="SMART" id="SM00906">
    <property type="entry name" value="Fungal_trans"/>
    <property type="match status" value="1"/>
</dbReference>
<gene>
    <name evidence="9" type="ORF">EJ04DRAFT_520928</name>
</gene>
<keyword evidence="1" id="KW-0479">Metal-binding</keyword>
<evidence type="ECO:0000256" key="5">
    <source>
        <dbReference type="ARBA" id="ARBA00023163"/>
    </source>
</evidence>
<dbReference type="Pfam" id="PF00172">
    <property type="entry name" value="Zn_clus"/>
    <property type="match status" value="1"/>
</dbReference>
<dbReference type="GO" id="GO:0001228">
    <property type="term" value="F:DNA-binding transcription activator activity, RNA polymerase II-specific"/>
    <property type="evidence" value="ECO:0007669"/>
    <property type="project" value="TreeGrafter"/>
</dbReference>
<dbReference type="Proteomes" id="UP000799444">
    <property type="component" value="Unassembled WGS sequence"/>
</dbReference>
<evidence type="ECO:0000256" key="7">
    <source>
        <dbReference type="SAM" id="MobiDB-lite"/>
    </source>
</evidence>
<keyword evidence="2" id="KW-0862">Zinc</keyword>
<keyword evidence="3" id="KW-0805">Transcription regulation</keyword>
<dbReference type="AlphaFoldDB" id="A0A9P4V5N2"/>
<dbReference type="CDD" id="cd00067">
    <property type="entry name" value="GAL4"/>
    <property type="match status" value="1"/>
</dbReference>
<keyword evidence="5" id="KW-0804">Transcription</keyword>
<dbReference type="PANTHER" id="PTHR31944:SF131">
    <property type="entry name" value="HEME-RESPONSIVE ZINC FINGER TRANSCRIPTION FACTOR HAP1"/>
    <property type="match status" value="1"/>
</dbReference>